<dbReference type="PANTHER" id="PTHR11863">
    <property type="entry name" value="STEROL DESATURASE"/>
    <property type="match status" value="1"/>
</dbReference>
<feature type="transmembrane region" description="Helical" evidence="6">
    <location>
        <begin position="36"/>
        <end position="56"/>
    </location>
</feature>
<keyword evidence="4 6" id="KW-1133">Transmembrane helix</keyword>
<organism evidence="8 9">
    <name type="scientific">Cymbomonas tetramitiformis</name>
    <dbReference type="NCBI Taxonomy" id="36881"/>
    <lineage>
        <taxon>Eukaryota</taxon>
        <taxon>Viridiplantae</taxon>
        <taxon>Chlorophyta</taxon>
        <taxon>Pyramimonadophyceae</taxon>
        <taxon>Pyramimonadales</taxon>
        <taxon>Pyramimonadaceae</taxon>
        <taxon>Cymbomonas</taxon>
    </lineage>
</organism>
<dbReference type="EMBL" id="LGRX02015349">
    <property type="protein sequence ID" value="KAK3263510.1"/>
    <property type="molecule type" value="Genomic_DNA"/>
</dbReference>
<evidence type="ECO:0000313" key="8">
    <source>
        <dbReference type="EMBL" id="KAK3263510.1"/>
    </source>
</evidence>
<sequence length="256" mass="28903">MSPVLVDASRYFTGRGLELYQDQAIVAGEWPSPVGLSLGILSVIVGQALVMLYFFLWRNYCKPTPIQQAGAVPYSFAEAVRTHLAEPGGFLLMGGYLCGTWMFNLMPRSYYSFQGGIEWQHVLTQLMVTDFVQYLMHYLEHKAHPLLYKHSHKPHHRFINPRWADAFNGSAPDTILMILIPLFTSANVVHCNVWSYMAFGTIYSGYLTMIHSEYTHPWDSAFRKLGIITAGDHHVHHSAFPNINDGLPPSDAQTIA</sequence>
<keyword evidence="5 6" id="KW-0472">Membrane</keyword>
<dbReference type="AlphaFoldDB" id="A0AAE0KWY4"/>
<evidence type="ECO:0000256" key="4">
    <source>
        <dbReference type="ARBA" id="ARBA00022989"/>
    </source>
</evidence>
<evidence type="ECO:0000256" key="1">
    <source>
        <dbReference type="ARBA" id="ARBA00004370"/>
    </source>
</evidence>
<dbReference type="Proteomes" id="UP001190700">
    <property type="component" value="Unassembled WGS sequence"/>
</dbReference>
<proteinExistence type="inferred from homology"/>
<comment type="caution">
    <text evidence="8">The sequence shown here is derived from an EMBL/GenBank/DDBJ whole genome shotgun (WGS) entry which is preliminary data.</text>
</comment>
<evidence type="ECO:0000313" key="9">
    <source>
        <dbReference type="Proteomes" id="UP001190700"/>
    </source>
</evidence>
<evidence type="ECO:0000256" key="6">
    <source>
        <dbReference type="SAM" id="Phobius"/>
    </source>
</evidence>
<dbReference type="InterPro" id="IPR006694">
    <property type="entry name" value="Fatty_acid_hydroxylase"/>
</dbReference>
<evidence type="ECO:0000256" key="3">
    <source>
        <dbReference type="ARBA" id="ARBA00022692"/>
    </source>
</evidence>
<accession>A0AAE0KWY4</accession>
<keyword evidence="9" id="KW-1185">Reference proteome</keyword>
<feature type="domain" description="Fatty acid hydroxylase" evidence="7">
    <location>
        <begin position="124"/>
        <end position="242"/>
    </location>
</feature>
<reference evidence="8 9" key="1">
    <citation type="journal article" date="2015" name="Genome Biol. Evol.">
        <title>Comparative Genomics of a Bacterivorous Green Alga Reveals Evolutionary Causalities and Consequences of Phago-Mixotrophic Mode of Nutrition.</title>
        <authorList>
            <person name="Burns J.A."/>
            <person name="Paasch A."/>
            <person name="Narechania A."/>
            <person name="Kim E."/>
        </authorList>
    </citation>
    <scope>NUCLEOTIDE SEQUENCE [LARGE SCALE GENOMIC DNA]</scope>
    <source>
        <strain evidence="8 9">PLY_AMNH</strain>
    </source>
</reference>
<gene>
    <name evidence="8" type="ORF">CYMTET_27685</name>
</gene>
<evidence type="ECO:0000256" key="2">
    <source>
        <dbReference type="ARBA" id="ARBA00009324"/>
    </source>
</evidence>
<dbReference type="InterPro" id="IPR050307">
    <property type="entry name" value="Sterol_Desaturase_Related"/>
</dbReference>
<comment type="similarity">
    <text evidence="2">Belongs to the sterol desaturase family.</text>
</comment>
<dbReference type="GO" id="GO:0005506">
    <property type="term" value="F:iron ion binding"/>
    <property type="evidence" value="ECO:0007669"/>
    <property type="project" value="InterPro"/>
</dbReference>
<evidence type="ECO:0000259" key="7">
    <source>
        <dbReference type="Pfam" id="PF04116"/>
    </source>
</evidence>
<dbReference type="GO" id="GO:0016020">
    <property type="term" value="C:membrane"/>
    <property type="evidence" value="ECO:0007669"/>
    <property type="project" value="UniProtKB-SubCell"/>
</dbReference>
<name>A0AAE0KWY4_9CHLO</name>
<keyword evidence="3 6" id="KW-0812">Transmembrane</keyword>
<evidence type="ECO:0000256" key="5">
    <source>
        <dbReference type="ARBA" id="ARBA00023136"/>
    </source>
</evidence>
<protein>
    <recommendedName>
        <fullName evidence="7">Fatty acid hydroxylase domain-containing protein</fullName>
    </recommendedName>
</protein>
<dbReference type="GO" id="GO:0016491">
    <property type="term" value="F:oxidoreductase activity"/>
    <property type="evidence" value="ECO:0007669"/>
    <property type="project" value="InterPro"/>
</dbReference>
<dbReference type="GO" id="GO:0008610">
    <property type="term" value="P:lipid biosynthetic process"/>
    <property type="evidence" value="ECO:0007669"/>
    <property type="project" value="InterPro"/>
</dbReference>
<dbReference type="Pfam" id="PF04116">
    <property type="entry name" value="FA_hydroxylase"/>
    <property type="match status" value="1"/>
</dbReference>
<comment type="subcellular location">
    <subcellularLocation>
        <location evidence="1">Membrane</location>
    </subcellularLocation>
</comment>